<dbReference type="InterPro" id="IPR025692">
    <property type="entry name" value="MscS_IM_dom1"/>
</dbReference>
<feature type="transmembrane region" description="Helical" evidence="7">
    <location>
        <begin position="858"/>
        <end position="878"/>
    </location>
</feature>
<keyword evidence="3" id="KW-1003">Cell membrane</keyword>
<feature type="transmembrane region" description="Helical" evidence="7">
    <location>
        <begin position="928"/>
        <end position="957"/>
    </location>
</feature>
<dbReference type="InterPro" id="IPR006685">
    <property type="entry name" value="MscS_channel_2nd"/>
</dbReference>
<comment type="subcellular location">
    <subcellularLocation>
        <location evidence="1">Cell membrane</location>
        <topology evidence="1">Multi-pass membrane protein</topology>
    </subcellularLocation>
</comment>
<feature type="transmembrane region" description="Helical" evidence="7">
    <location>
        <begin position="627"/>
        <end position="647"/>
    </location>
</feature>
<gene>
    <name evidence="14" type="ORF">V6255_06140</name>
</gene>
<evidence type="ECO:0000313" key="15">
    <source>
        <dbReference type="Proteomes" id="UP001366060"/>
    </source>
</evidence>
<feature type="transmembrane region" description="Helical" evidence="7">
    <location>
        <begin position="898"/>
        <end position="922"/>
    </location>
</feature>
<dbReference type="InterPro" id="IPR049142">
    <property type="entry name" value="MS_channel_1st"/>
</dbReference>
<dbReference type="SUPFAM" id="SSF50182">
    <property type="entry name" value="Sm-like ribonucleoproteins"/>
    <property type="match status" value="1"/>
</dbReference>
<evidence type="ECO:0000259" key="10">
    <source>
        <dbReference type="Pfam" id="PF12794"/>
    </source>
</evidence>
<evidence type="ECO:0000256" key="8">
    <source>
        <dbReference type="SAM" id="SignalP"/>
    </source>
</evidence>
<dbReference type="Pfam" id="PF12795">
    <property type="entry name" value="MscS_porin"/>
    <property type="match status" value="1"/>
</dbReference>
<feature type="domain" description="Mechanosensitive ion channel transmembrane helices 2/3" evidence="13">
    <location>
        <begin position="904"/>
        <end position="943"/>
    </location>
</feature>
<feature type="transmembrane region" description="Helical" evidence="7">
    <location>
        <begin position="577"/>
        <end position="600"/>
    </location>
</feature>
<feature type="transmembrane region" description="Helical" evidence="7">
    <location>
        <begin position="808"/>
        <end position="825"/>
    </location>
</feature>
<dbReference type="PANTHER" id="PTHR30347:SF1">
    <property type="entry name" value="MECHANOSENSITIVE CHANNEL MSCK"/>
    <property type="match status" value="1"/>
</dbReference>
<evidence type="ECO:0000259" key="13">
    <source>
        <dbReference type="Pfam" id="PF21088"/>
    </source>
</evidence>
<accession>A0ABU9HA25</accession>
<dbReference type="PANTHER" id="PTHR30347">
    <property type="entry name" value="POTASSIUM CHANNEL RELATED"/>
    <property type="match status" value="1"/>
</dbReference>
<keyword evidence="15" id="KW-1185">Reference proteome</keyword>
<dbReference type="PROSITE" id="PS01246">
    <property type="entry name" value="UPF0003"/>
    <property type="match status" value="1"/>
</dbReference>
<dbReference type="Pfam" id="PF00924">
    <property type="entry name" value="MS_channel_2nd"/>
    <property type="match status" value="1"/>
</dbReference>
<comment type="similarity">
    <text evidence="2">Belongs to the MscS (TC 1.A.23) family.</text>
</comment>
<comment type="caution">
    <text evidence="14">The sequence shown here is derived from an EMBL/GenBank/DDBJ whole genome shotgun (WGS) entry which is preliminary data.</text>
</comment>
<feature type="domain" description="Mechanosensitive ion channel inner membrane" evidence="10">
    <location>
        <begin position="504"/>
        <end position="841"/>
    </location>
</feature>
<dbReference type="Pfam" id="PF21088">
    <property type="entry name" value="MS_channel_1st"/>
    <property type="match status" value="1"/>
</dbReference>
<keyword evidence="5 7" id="KW-1133">Transmembrane helix</keyword>
<evidence type="ECO:0000256" key="7">
    <source>
        <dbReference type="SAM" id="Phobius"/>
    </source>
</evidence>
<keyword evidence="8" id="KW-0732">Signal</keyword>
<evidence type="ECO:0000259" key="11">
    <source>
        <dbReference type="Pfam" id="PF12795"/>
    </source>
</evidence>
<dbReference type="Pfam" id="PF12794">
    <property type="entry name" value="MscS_TM"/>
    <property type="match status" value="1"/>
</dbReference>
<evidence type="ECO:0000256" key="3">
    <source>
        <dbReference type="ARBA" id="ARBA00022475"/>
    </source>
</evidence>
<dbReference type="InterPro" id="IPR049278">
    <property type="entry name" value="MS_channel_C"/>
</dbReference>
<dbReference type="SUPFAM" id="SSF82861">
    <property type="entry name" value="Mechanosensitive channel protein MscS (YggB), transmembrane region"/>
    <property type="match status" value="1"/>
</dbReference>
<feature type="domain" description="Mechanosensitive ion channel MscS C-terminal" evidence="12">
    <location>
        <begin position="1018"/>
        <end position="1101"/>
    </location>
</feature>
<evidence type="ECO:0000256" key="2">
    <source>
        <dbReference type="ARBA" id="ARBA00008017"/>
    </source>
</evidence>
<evidence type="ECO:0000256" key="1">
    <source>
        <dbReference type="ARBA" id="ARBA00004651"/>
    </source>
</evidence>
<feature type="chain" id="PRO_5045806246" evidence="8">
    <location>
        <begin position="21"/>
        <end position="1117"/>
    </location>
</feature>
<feature type="domain" description="Mechanosensitive ion channel MscS" evidence="9">
    <location>
        <begin position="945"/>
        <end position="1010"/>
    </location>
</feature>
<name>A0ABU9HA25_9GAMM</name>
<dbReference type="SUPFAM" id="SSF82689">
    <property type="entry name" value="Mechanosensitive channel protein MscS (YggB), C-terminal domain"/>
    <property type="match status" value="1"/>
</dbReference>
<dbReference type="EMBL" id="JBAKBA010000010">
    <property type="protein sequence ID" value="MEL0658719.1"/>
    <property type="molecule type" value="Genomic_DNA"/>
</dbReference>
<feature type="transmembrane region" description="Helical" evidence="7">
    <location>
        <begin position="547"/>
        <end position="571"/>
    </location>
</feature>
<evidence type="ECO:0000256" key="5">
    <source>
        <dbReference type="ARBA" id="ARBA00022989"/>
    </source>
</evidence>
<evidence type="ECO:0000259" key="12">
    <source>
        <dbReference type="Pfam" id="PF21082"/>
    </source>
</evidence>
<dbReference type="RefSeq" id="WP_341627360.1">
    <property type="nucleotide sequence ID" value="NZ_JBAKBA010000010.1"/>
</dbReference>
<protein>
    <submittedName>
        <fullName evidence="14">Mechanosensitive ion channel domain-containing protein</fullName>
    </submittedName>
</protein>
<dbReference type="InterPro" id="IPR052702">
    <property type="entry name" value="MscS-like_channel"/>
</dbReference>
<proteinExistence type="inferred from homology"/>
<dbReference type="InterPro" id="IPR006686">
    <property type="entry name" value="MscS_channel_CS"/>
</dbReference>
<feature type="transmembrane region" description="Helical" evidence="7">
    <location>
        <begin position="730"/>
        <end position="755"/>
    </location>
</feature>
<dbReference type="InterPro" id="IPR010920">
    <property type="entry name" value="LSM_dom_sf"/>
</dbReference>
<feature type="transmembrane region" description="Helical" evidence="7">
    <location>
        <begin position="653"/>
        <end position="677"/>
    </location>
</feature>
<reference evidence="14 15" key="1">
    <citation type="submission" date="2024-02" db="EMBL/GenBank/DDBJ databases">
        <title>Bacteria isolated from the canopy kelp, Nereocystis luetkeana.</title>
        <authorList>
            <person name="Pfister C.A."/>
            <person name="Younker I.T."/>
            <person name="Light S.H."/>
        </authorList>
    </citation>
    <scope>NUCLEOTIDE SEQUENCE [LARGE SCALE GENOMIC DNA]</scope>
    <source>
        <strain evidence="14 15">TI.2.07</strain>
    </source>
</reference>
<keyword evidence="4 7" id="KW-0812">Transmembrane</keyword>
<evidence type="ECO:0000259" key="9">
    <source>
        <dbReference type="Pfam" id="PF00924"/>
    </source>
</evidence>
<feature type="signal peptide" evidence="8">
    <location>
        <begin position="1"/>
        <end position="20"/>
    </location>
</feature>
<dbReference type="Proteomes" id="UP001366060">
    <property type="component" value="Unassembled WGS sequence"/>
</dbReference>
<dbReference type="InterPro" id="IPR011014">
    <property type="entry name" value="MscS_channel_TM-2"/>
</dbReference>
<feature type="domain" description="Mechanosensitive ion channel MscS porin" evidence="11">
    <location>
        <begin position="38"/>
        <end position="264"/>
    </location>
</feature>
<evidence type="ECO:0000256" key="4">
    <source>
        <dbReference type="ARBA" id="ARBA00022692"/>
    </source>
</evidence>
<dbReference type="Gene3D" id="3.30.70.100">
    <property type="match status" value="1"/>
</dbReference>
<feature type="transmembrane region" description="Helical" evidence="7">
    <location>
        <begin position="494"/>
        <end position="519"/>
    </location>
</feature>
<feature type="transmembrane region" description="Helical" evidence="7">
    <location>
        <begin position="698"/>
        <end position="718"/>
    </location>
</feature>
<sequence>MKFFILVLVTLNLLVPFAFAEQNALEKQIIDAVDRFDQNTELVEEQKNQVLTTLKDAQRILIQANEQAELAENYDEIANTASQKILTIQDENTRLKNRAIEIDAKLPVNQLQNQVLLELADQESRLTMLNEKQQEQSDLSVRGSKIANELSEALANKKIISEAINKDASQSTNPIEIADFLKQSANVEKYSATINKLEREIDTIPVRQTLVDAELVQLRMQSEYYEKKITALRDYLSQTRSIEVQATLNQNKETLEQFEPKTPLYTIASENVSLAELLVKMQADSSFNKENISTLRNKKLEVQQSSETVERVLATGRVTDELGELLRKLRTSLPNVGAIDLRKDAIEEAAIRNQLDVILWQERVRNISDSSVTSQQFLEEALQDNKENLVQDQNDSSTVFTYSDIVSAQKLVETRRALLSLLIAASNEKSDGINEEKLLINQLLLSSAELRELLDRRLIWLPSNSGKAGNLANNFINNIQWYLSPDSWLNSIKILYAGILKTPTLFLISLIIPITILALKSKIINVLQSLVNQVGRVGKDTYFTTPLALLLTFILALPVPLVLCTLAGLILNNAESSSFSAAIATGLGLASSVSLILLFFRSMSRQDGIFDKHFGWSDIARNKLRKMLTWFVQAQSLVTFVFASAIASGEPELRYGIAIIAFITGSLFITIFTYQFFQPNNGVANSVEGDSSASTFMYLSFPFIVISPFVIGLLPLFGFFDTAVELQSKLFLSGILLVLVAVVYGIMLRIFLVTFRRHIMKKKRLEAKLQQEELLAQSNNESNPPQTINNEVNNEINNDEVIRQSRTIILWISRLLFIACLWFVWKPLLPALGIVDDIVLWQEVTVVSGVELASDVTLLQIILGISFIAGGVVAAKNIRGVIEIGFFERFKMDNGARYALITLLGYILVGTGSVVGLSLLGIDWSKLQWIVAALGVGLGFGLQEIVANFVSGIIILFERPIRVGDLVTIGDQSGTVTNISIRATTVTDFDNREVLLPNKSIITENVTNWTLNDAVTRVVIKIGVAYGSDVEQVRDLLMQELKNKQDILTQPGPQVFFLEHGDSSLNFEARVYVEKTEHRLPVTHAINSSFNQVLAENNISIPFPQRDLHIVSNQLVP</sequence>
<dbReference type="InterPro" id="IPR024393">
    <property type="entry name" value="MscS_porin"/>
</dbReference>
<keyword evidence="6 7" id="KW-0472">Membrane</keyword>
<dbReference type="InterPro" id="IPR023408">
    <property type="entry name" value="MscS_beta-dom_sf"/>
</dbReference>
<dbReference type="InterPro" id="IPR011066">
    <property type="entry name" value="MscS_channel_C_sf"/>
</dbReference>
<evidence type="ECO:0000313" key="14">
    <source>
        <dbReference type="EMBL" id="MEL0658719.1"/>
    </source>
</evidence>
<organism evidence="14 15">
    <name type="scientific">Psychromonas arctica</name>
    <dbReference type="NCBI Taxonomy" id="168275"/>
    <lineage>
        <taxon>Bacteria</taxon>
        <taxon>Pseudomonadati</taxon>
        <taxon>Pseudomonadota</taxon>
        <taxon>Gammaproteobacteria</taxon>
        <taxon>Alteromonadales</taxon>
        <taxon>Psychromonadaceae</taxon>
        <taxon>Psychromonas</taxon>
    </lineage>
</organism>
<evidence type="ECO:0000256" key="6">
    <source>
        <dbReference type="ARBA" id="ARBA00023136"/>
    </source>
</evidence>
<dbReference type="Gene3D" id="2.30.30.60">
    <property type="match status" value="1"/>
</dbReference>
<dbReference type="Pfam" id="PF21082">
    <property type="entry name" value="MS_channel_3rd"/>
    <property type="match status" value="1"/>
</dbReference>
<dbReference type="Gene3D" id="1.10.287.1260">
    <property type="match status" value="1"/>
</dbReference>